<dbReference type="InterPro" id="IPR031481">
    <property type="entry name" value="Glyco_tran_10_N"/>
</dbReference>
<name>A7S0A2_NEMVE</name>
<dbReference type="GO" id="GO:0032580">
    <property type="term" value="C:Golgi cisterna membrane"/>
    <property type="evidence" value="ECO:0007669"/>
    <property type="project" value="UniProtKB-SubCell"/>
</dbReference>
<feature type="non-terminal residue" evidence="14">
    <location>
        <position position="236"/>
    </location>
</feature>
<evidence type="ECO:0000256" key="4">
    <source>
        <dbReference type="ARBA" id="ARBA00022676"/>
    </source>
</evidence>
<evidence type="ECO:0000259" key="13">
    <source>
        <dbReference type="Pfam" id="PF17039"/>
    </source>
</evidence>
<dbReference type="InterPro" id="IPR038577">
    <property type="entry name" value="GT10-like_C_sf"/>
</dbReference>
<evidence type="ECO:0000256" key="7">
    <source>
        <dbReference type="ARBA" id="ARBA00022968"/>
    </source>
</evidence>
<dbReference type="eggNOG" id="KOG2619">
    <property type="taxonomic scope" value="Eukaryota"/>
</dbReference>
<keyword evidence="8" id="KW-1133">Transmembrane helix</keyword>
<dbReference type="Pfam" id="PF00852">
    <property type="entry name" value="Glyco_transf_10"/>
    <property type="match status" value="1"/>
</dbReference>
<evidence type="ECO:0000256" key="9">
    <source>
        <dbReference type="ARBA" id="ARBA00023136"/>
    </source>
</evidence>
<dbReference type="EC" id="2.4.1.-" evidence="11"/>
<dbReference type="PANTHER" id="PTHR11929:SF145">
    <property type="entry name" value="ALPHA-(1,3)-FUCOSYLTRANSFERASE FUT-1"/>
    <property type="match status" value="1"/>
</dbReference>
<dbReference type="Pfam" id="PF17039">
    <property type="entry name" value="Glyco_tran_10_N"/>
    <property type="match status" value="1"/>
</dbReference>
<comment type="subcellular location">
    <subcellularLocation>
        <location evidence="11">Golgi apparatus</location>
        <location evidence="11">Golgi stack membrane</location>
        <topology evidence="11">Single-pass type II membrane protein</topology>
    </subcellularLocation>
    <subcellularLocation>
        <location evidence="1">Membrane</location>
        <topology evidence="1">Single-pass membrane protein</topology>
    </subcellularLocation>
</comment>
<dbReference type="Gene3D" id="3.40.50.11660">
    <property type="entry name" value="Glycosyl transferase family 10, C-terminal domain"/>
    <property type="match status" value="1"/>
</dbReference>
<dbReference type="UniPathway" id="UPA00378"/>
<keyword evidence="11" id="KW-0333">Golgi apparatus</keyword>
<evidence type="ECO:0000256" key="3">
    <source>
        <dbReference type="ARBA" id="ARBA00008919"/>
    </source>
</evidence>
<keyword evidence="9" id="KW-0472">Membrane</keyword>
<dbReference type="HOGENOM" id="CLU_032075_3_0_1"/>
<evidence type="ECO:0000256" key="5">
    <source>
        <dbReference type="ARBA" id="ARBA00022679"/>
    </source>
</evidence>
<evidence type="ECO:0000313" key="14">
    <source>
        <dbReference type="EMBL" id="EDO42842.1"/>
    </source>
</evidence>
<keyword evidence="15" id="KW-1185">Reference proteome</keyword>
<keyword evidence="6 11" id="KW-0812">Transmembrane</keyword>
<dbReference type="EMBL" id="DS469560">
    <property type="protein sequence ID" value="EDO42842.1"/>
    <property type="molecule type" value="Genomic_DNA"/>
</dbReference>
<dbReference type="PANTHER" id="PTHR11929">
    <property type="entry name" value="ALPHA- 1,3 -FUCOSYLTRANSFERASE"/>
    <property type="match status" value="1"/>
</dbReference>
<comment type="pathway">
    <text evidence="2">Protein modification; protein glycosylation.</text>
</comment>
<evidence type="ECO:0000256" key="6">
    <source>
        <dbReference type="ARBA" id="ARBA00022692"/>
    </source>
</evidence>
<dbReference type="InterPro" id="IPR055270">
    <property type="entry name" value="Glyco_tran_10_C"/>
</dbReference>
<evidence type="ECO:0000256" key="10">
    <source>
        <dbReference type="ARBA" id="ARBA00023180"/>
    </source>
</evidence>
<sequence length="236" mass="27791">MEMFRLAKQKPRAQRWIYFALESPKYNPDAKWLNNLFHWTLTYRRDSDFYSPYGYYYRVSHGVKHTDRTIARIVNKKDRFVMWAASHCGLERERFIKQLSKYIPVDVYGICAKKMGIKEAGKCKMDAPECTELKKRYKFQLGFENSNCLDYITEKYWAALKLGIVPIVIGGSKYDSSVAVPGSYINALEFSSVKALADHLIYLNRNEEAYKEYHYWRKKYRTVTLAPWTCTLCSAL</sequence>
<keyword evidence="5 11" id="KW-0808">Transferase</keyword>
<dbReference type="PhylomeDB" id="A7S0A2"/>
<evidence type="ECO:0000256" key="1">
    <source>
        <dbReference type="ARBA" id="ARBA00004167"/>
    </source>
</evidence>
<feature type="domain" description="Fucosyltransferase N-terminal" evidence="13">
    <location>
        <begin position="8"/>
        <end position="54"/>
    </location>
</feature>
<feature type="domain" description="Fucosyltransferase C-terminal" evidence="12">
    <location>
        <begin position="75"/>
        <end position="235"/>
    </location>
</feature>
<dbReference type="AlphaFoldDB" id="A7S0A2"/>
<comment type="similarity">
    <text evidence="3 11">Belongs to the glycosyltransferase 10 family.</text>
</comment>
<keyword evidence="7" id="KW-0735">Signal-anchor</keyword>
<reference evidence="14 15" key="1">
    <citation type="journal article" date="2007" name="Science">
        <title>Sea anemone genome reveals ancestral eumetazoan gene repertoire and genomic organization.</title>
        <authorList>
            <person name="Putnam N.H."/>
            <person name="Srivastava M."/>
            <person name="Hellsten U."/>
            <person name="Dirks B."/>
            <person name="Chapman J."/>
            <person name="Salamov A."/>
            <person name="Terry A."/>
            <person name="Shapiro H."/>
            <person name="Lindquist E."/>
            <person name="Kapitonov V.V."/>
            <person name="Jurka J."/>
            <person name="Genikhovich G."/>
            <person name="Grigoriev I.V."/>
            <person name="Lucas S.M."/>
            <person name="Steele R.E."/>
            <person name="Finnerty J.R."/>
            <person name="Technau U."/>
            <person name="Martindale M.Q."/>
            <person name="Rokhsar D.S."/>
        </authorList>
    </citation>
    <scope>NUCLEOTIDE SEQUENCE [LARGE SCALE GENOMIC DNA]</scope>
    <source>
        <strain evidence="15">CH2 X CH6</strain>
    </source>
</reference>
<dbReference type="OMA" id="HTAYMEY"/>
<dbReference type="Proteomes" id="UP000001593">
    <property type="component" value="Unassembled WGS sequence"/>
</dbReference>
<evidence type="ECO:0000313" key="15">
    <source>
        <dbReference type="Proteomes" id="UP000001593"/>
    </source>
</evidence>
<dbReference type="SUPFAM" id="SSF53756">
    <property type="entry name" value="UDP-Glycosyltransferase/glycogen phosphorylase"/>
    <property type="match status" value="1"/>
</dbReference>
<protein>
    <recommendedName>
        <fullName evidence="11">Fucosyltransferase</fullName>
        <ecNumber evidence="11">2.4.1.-</ecNumber>
    </recommendedName>
</protein>
<evidence type="ECO:0000256" key="2">
    <source>
        <dbReference type="ARBA" id="ARBA00004922"/>
    </source>
</evidence>
<evidence type="ECO:0000256" key="11">
    <source>
        <dbReference type="RuleBase" id="RU003832"/>
    </source>
</evidence>
<gene>
    <name evidence="14" type="ORF">NEMVEDRAFT_v1g99848</name>
</gene>
<evidence type="ECO:0000256" key="8">
    <source>
        <dbReference type="ARBA" id="ARBA00022989"/>
    </source>
</evidence>
<dbReference type="FunFam" id="3.40.50.11660:FF:000006">
    <property type="entry name" value="Alpha-(1,3)-fucosyltransferase C"/>
    <property type="match status" value="1"/>
</dbReference>
<keyword evidence="4 11" id="KW-0328">Glycosyltransferase</keyword>
<organism evidence="14 15">
    <name type="scientific">Nematostella vectensis</name>
    <name type="common">Starlet sea anemone</name>
    <dbReference type="NCBI Taxonomy" id="45351"/>
    <lineage>
        <taxon>Eukaryota</taxon>
        <taxon>Metazoa</taxon>
        <taxon>Cnidaria</taxon>
        <taxon>Anthozoa</taxon>
        <taxon>Hexacorallia</taxon>
        <taxon>Actiniaria</taxon>
        <taxon>Edwardsiidae</taxon>
        <taxon>Nematostella</taxon>
    </lineage>
</organism>
<evidence type="ECO:0000259" key="12">
    <source>
        <dbReference type="Pfam" id="PF00852"/>
    </source>
</evidence>
<accession>A7S0A2</accession>
<dbReference type="GO" id="GO:0046920">
    <property type="term" value="F:alpha-(1-&gt;3)-fucosyltransferase activity"/>
    <property type="evidence" value="ECO:0000318"/>
    <property type="project" value="GO_Central"/>
</dbReference>
<proteinExistence type="inferred from homology"/>
<dbReference type="FunCoup" id="A7S0A2">
    <property type="interactions" value="19"/>
</dbReference>
<keyword evidence="10" id="KW-0325">Glycoprotein</keyword>
<dbReference type="InterPro" id="IPR001503">
    <property type="entry name" value="Glyco_trans_10"/>
</dbReference>
<dbReference type="InParanoid" id="A7S0A2"/>